<reference evidence="2 3" key="1">
    <citation type="submission" date="2019-07" db="EMBL/GenBank/DDBJ databases">
        <title>Sphingomonas alkalisoli sp. nov., isolated from rhizosphere soil of Suaedae salsa.</title>
        <authorList>
            <person name="Zhang H."/>
            <person name="Xu L."/>
            <person name="Zhang J.-X."/>
            <person name="Sun J.-Q."/>
        </authorList>
    </citation>
    <scope>NUCLEOTIDE SEQUENCE [LARGE SCALE GENOMIC DNA]</scope>
    <source>
        <strain evidence="2 3">XS-10</strain>
    </source>
</reference>
<dbReference type="GO" id="GO:0004519">
    <property type="term" value="F:endonuclease activity"/>
    <property type="evidence" value="ECO:0007669"/>
    <property type="project" value="UniProtKB-KW"/>
</dbReference>
<dbReference type="EMBL" id="CP042239">
    <property type="protein sequence ID" value="QDX28207.1"/>
    <property type="molecule type" value="Genomic_DNA"/>
</dbReference>
<gene>
    <name evidence="2" type="ORF">FPZ54_09945</name>
</gene>
<dbReference type="AlphaFoldDB" id="A0A518RL83"/>
<dbReference type="InterPro" id="IPR007569">
    <property type="entry name" value="DUF559"/>
</dbReference>
<dbReference type="InterPro" id="IPR011335">
    <property type="entry name" value="Restrct_endonuc-II-like"/>
</dbReference>
<organism evidence="2 3">
    <name type="scientific">Sphingomonas suaedae</name>
    <dbReference type="NCBI Taxonomy" id="2599297"/>
    <lineage>
        <taxon>Bacteria</taxon>
        <taxon>Pseudomonadati</taxon>
        <taxon>Pseudomonadota</taxon>
        <taxon>Alphaproteobacteria</taxon>
        <taxon>Sphingomonadales</taxon>
        <taxon>Sphingomonadaceae</taxon>
        <taxon>Sphingomonas</taxon>
    </lineage>
</organism>
<dbReference type="SUPFAM" id="SSF52980">
    <property type="entry name" value="Restriction endonuclease-like"/>
    <property type="match status" value="1"/>
</dbReference>
<keyword evidence="2" id="KW-0378">Hydrolase</keyword>
<keyword evidence="3" id="KW-1185">Reference proteome</keyword>
<dbReference type="InterPro" id="IPR047216">
    <property type="entry name" value="Endonuclease_DUF559_bact"/>
</dbReference>
<keyword evidence="2" id="KW-0540">Nuclease</keyword>
<dbReference type="KEGG" id="ssua:FPZ54_09945"/>
<dbReference type="OrthoDB" id="9798754at2"/>
<evidence type="ECO:0000259" key="1">
    <source>
        <dbReference type="Pfam" id="PF04480"/>
    </source>
</evidence>
<dbReference type="PANTHER" id="PTHR38590:SF1">
    <property type="entry name" value="BLL0828 PROTEIN"/>
    <property type="match status" value="1"/>
</dbReference>
<dbReference type="Gene3D" id="3.40.960.10">
    <property type="entry name" value="VSR Endonuclease"/>
    <property type="match status" value="1"/>
</dbReference>
<dbReference type="PANTHER" id="PTHR38590">
    <property type="entry name" value="BLL0828 PROTEIN"/>
    <property type="match status" value="1"/>
</dbReference>
<evidence type="ECO:0000313" key="3">
    <source>
        <dbReference type="Proteomes" id="UP000318055"/>
    </source>
</evidence>
<name>A0A518RL83_9SPHN</name>
<dbReference type="Proteomes" id="UP000318055">
    <property type="component" value="Chromosome"/>
</dbReference>
<evidence type="ECO:0000313" key="2">
    <source>
        <dbReference type="EMBL" id="QDX28207.1"/>
    </source>
</evidence>
<protein>
    <submittedName>
        <fullName evidence="2">Endonuclease domain-containing protein</fullName>
    </submittedName>
</protein>
<sequence>MLRPEVSAARRLRREMSLSEVLLWQRLRDRGDRPSFRRQHPIGPYVADFYCPAARLVIEIDGEVHADTARIAFDDRRDQFLQENGYQVLRFTAADVLKDVDAAANAIVSLAALPLHPQPAAGGPPPRAGEDF</sequence>
<dbReference type="CDD" id="cd01038">
    <property type="entry name" value="Endonuclease_DUF559"/>
    <property type="match status" value="1"/>
</dbReference>
<keyword evidence="2" id="KW-0255">Endonuclease</keyword>
<dbReference type="Pfam" id="PF04480">
    <property type="entry name" value="DUF559"/>
    <property type="match status" value="1"/>
</dbReference>
<feature type="domain" description="DUF559" evidence="1">
    <location>
        <begin position="7"/>
        <end position="109"/>
    </location>
</feature>
<proteinExistence type="predicted"/>
<accession>A0A518RL83</accession>